<keyword evidence="1" id="KW-1133">Transmembrane helix</keyword>
<keyword evidence="1" id="KW-0812">Transmembrane</keyword>
<accession>A0ABT4AS40</accession>
<feature type="transmembrane region" description="Helical" evidence="1">
    <location>
        <begin position="121"/>
        <end position="143"/>
    </location>
</feature>
<proteinExistence type="predicted"/>
<evidence type="ECO:0000256" key="1">
    <source>
        <dbReference type="SAM" id="Phobius"/>
    </source>
</evidence>
<gene>
    <name evidence="2" type="ORF">OWR29_03510</name>
</gene>
<name>A0ABT4AS40_9ACTN</name>
<feature type="transmembrane region" description="Helical" evidence="1">
    <location>
        <begin position="6"/>
        <end position="32"/>
    </location>
</feature>
<dbReference type="EMBL" id="JAPNTZ010000001">
    <property type="protein sequence ID" value="MCY1137051.1"/>
    <property type="molecule type" value="Genomic_DNA"/>
</dbReference>
<dbReference type="RefSeq" id="WP_267560862.1">
    <property type="nucleotide sequence ID" value="NZ_JAPNTZ010000001.1"/>
</dbReference>
<sequence>MGEESMGFGVVVAAFVVGVPAIAGVLAIVLGLRRRQRVRQLLRDGQRITAVVAGNQRVAQSEGRDTFLPVVRFHTREGHEVRTAVDTSSSYKSHIIDVPMDIIYDPADPQRAMSVDTRGDGGIVAVVVGLGFLAFSVGAYFFVTMGGFLD</sequence>
<comment type="caution">
    <text evidence="2">The sequence shown here is derived from an EMBL/GenBank/DDBJ whole genome shotgun (WGS) entry which is preliminary data.</text>
</comment>
<keyword evidence="1" id="KW-0472">Membrane</keyword>
<evidence type="ECO:0000313" key="2">
    <source>
        <dbReference type="EMBL" id="MCY1137051.1"/>
    </source>
</evidence>
<protein>
    <submittedName>
        <fullName evidence="2">DUF3592 domain-containing protein</fullName>
    </submittedName>
</protein>
<organism evidence="2 3">
    <name type="scientific">Paractinoplanes pyxinae</name>
    <dbReference type="NCBI Taxonomy" id="2997416"/>
    <lineage>
        <taxon>Bacteria</taxon>
        <taxon>Bacillati</taxon>
        <taxon>Actinomycetota</taxon>
        <taxon>Actinomycetes</taxon>
        <taxon>Micromonosporales</taxon>
        <taxon>Micromonosporaceae</taxon>
        <taxon>Paractinoplanes</taxon>
    </lineage>
</organism>
<reference evidence="2" key="1">
    <citation type="submission" date="2022-11" db="EMBL/GenBank/DDBJ databases">
        <authorList>
            <person name="Somphong A."/>
            <person name="Phongsopitanun W."/>
        </authorList>
    </citation>
    <scope>NUCLEOTIDE SEQUENCE</scope>
    <source>
        <strain evidence="2">Pm04-4</strain>
    </source>
</reference>
<evidence type="ECO:0000313" key="3">
    <source>
        <dbReference type="Proteomes" id="UP001151002"/>
    </source>
</evidence>
<dbReference type="Proteomes" id="UP001151002">
    <property type="component" value="Unassembled WGS sequence"/>
</dbReference>
<keyword evidence="3" id="KW-1185">Reference proteome</keyword>